<dbReference type="EMBL" id="AWFK01000003">
    <property type="protein sequence ID" value="KOA51660.1"/>
    <property type="molecule type" value="Genomic_DNA"/>
</dbReference>
<dbReference type="Proteomes" id="UP000037239">
    <property type="component" value="Unassembled WGS sequence"/>
</dbReference>
<name>A0AB34TAY0_9BIFI</name>
<accession>A0AB34TAY0</accession>
<gene>
    <name evidence="1" type="ORF">BAAM0483_01430</name>
</gene>
<proteinExistence type="predicted"/>
<evidence type="ECO:0008006" key="3">
    <source>
        <dbReference type="Google" id="ProtNLM"/>
    </source>
</evidence>
<protein>
    <recommendedName>
        <fullName evidence="3">PhnA protein</fullName>
    </recommendedName>
</protein>
<evidence type="ECO:0000313" key="2">
    <source>
        <dbReference type="Proteomes" id="UP000037239"/>
    </source>
</evidence>
<dbReference type="RefSeq" id="WP_052825811.1">
    <property type="nucleotide sequence ID" value="NZ_AWFK01000003.1"/>
</dbReference>
<comment type="caution">
    <text evidence="1">The sequence shown here is derived from an EMBL/GenBank/DDBJ whole genome shotgun (WGS) entry which is preliminary data.</text>
</comment>
<sequence>MQQETMQLAKAMRTHVHDIRLLYQPLVLLSERKVHVDNGAGRSSEEPLPVNVSALQLVCQVDEIAVMLARAAGWDDPHDLGTIGRLIWLDDDGLCATLARRDDAGHIEPLLASLRRRMEWMLYGNSTRKYIGVCPHCRWGVWLLESDDLSGTRHCERCDGEFDVRQVCQAHRLRLLMTDYADTLHELSVLLRSCGYRVKMNTLKSWVRRGRLQSIGTNDDGIRVYRVADVIRLCGLLA</sequence>
<reference evidence="1 2" key="1">
    <citation type="journal article" date="2015" name="Int J Genomics">
        <title>Comparative Genomics Revealed Genetic Diversity and Species/Strain-Level Differences in Carbohydrate Metabolism of Three Probiotic Bifidobacterial Species.</title>
        <authorList>
            <person name="Odamaki T."/>
            <person name="Horigome A."/>
            <person name="Sugahara H."/>
            <person name="Hashikura N."/>
            <person name="Minami J."/>
            <person name="Xiao J.Z."/>
            <person name="Abe F."/>
        </authorList>
    </citation>
    <scope>NUCLEOTIDE SEQUENCE [LARGE SCALE GENOMIC DNA]</scope>
    <source>
        <strain evidence="1 2">MCC 0483</strain>
    </source>
</reference>
<evidence type="ECO:0000313" key="1">
    <source>
        <dbReference type="EMBL" id="KOA51660.1"/>
    </source>
</evidence>
<dbReference type="AlphaFoldDB" id="A0AB34TAY0"/>
<organism evidence="1 2">
    <name type="scientific">Bifidobacterium animalis subsp. animalis MCC 0483</name>
    <dbReference type="NCBI Taxonomy" id="1365955"/>
    <lineage>
        <taxon>Bacteria</taxon>
        <taxon>Bacillati</taxon>
        <taxon>Actinomycetota</taxon>
        <taxon>Actinomycetes</taxon>
        <taxon>Bifidobacteriales</taxon>
        <taxon>Bifidobacteriaceae</taxon>
        <taxon>Bifidobacterium</taxon>
    </lineage>
</organism>